<organism evidence="1 2">
    <name type="scientific">Photobacterium kishitanii</name>
    <dbReference type="NCBI Taxonomy" id="318456"/>
    <lineage>
        <taxon>Bacteria</taxon>
        <taxon>Pseudomonadati</taxon>
        <taxon>Pseudomonadota</taxon>
        <taxon>Gammaproteobacteria</taxon>
        <taxon>Vibrionales</taxon>
        <taxon>Vibrionaceae</taxon>
        <taxon>Photobacterium</taxon>
    </lineage>
</organism>
<gene>
    <name evidence="1" type="ORF">C9J27_11070</name>
</gene>
<dbReference type="EMBL" id="PYNF01000007">
    <property type="protein sequence ID" value="PSU99031.1"/>
    <property type="molecule type" value="Genomic_DNA"/>
</dbReference>
<name>A0A2T3KIL7_9GAMM</name>
<sequence length="166" mass="18972">MTNHVVTTYTRSIFDDDIEDGSIEDFSDESSFVTDVPFERADMLAMLIEEGVDLAEGQYHSMGDSDKLVGYRATIDDKDPNTIRFNLVHIIDKESRNLKAYDIEVKVEPESNKLYVSIIPYLPFFTTILDMYSGEEAQAIDESIQQTIDSLAQGWLFKRLIDNIEI</sequence>
<dbReference type="Proteomes" id="UP000241426">
    <property type="component" value="Unassembled WGS sequence"/>
</dbReference>
<evidence type="ECO:0000313" key="2">
    <source>
        <dbReference type="Proteomes" id="UP000241426"/>
    </source>
</evidence>
<dbReference type="RefSeq" id="WP_107289670.1">
    <property type="nucleotide sequence ID" value="NZ_PYNF01000007.1"/>
</dbReference>
<evidence type="ECO:0000313" key="1">
    <source>
        <dbReference type="EMBL" id="PSU99031.1"/>
    </source>
</evidence>
<reference evidence="1 2" key="1">
    <citation type="submission" date="2018-01" db="EMBL/GenBank/DDBJ databases">
        <title>Whole genome sequencing of Histamine producing bacteria.</title>
        <authorList>
            <person name="Butler K."/>
        </authorList>
    </citation>
    <scope>NUCLEOTIDE SEQUENCE [LARGE SCALE GENOMIC DNA]</scope>
    <source>
        <strain evidence="1 2">FS-7.2</strain>
    </source>
</reference>
<comment type="caution">
    <text evidence="1">The sequence shown here is derived from an EMBL/GenBank/DDBJ whole genome shotgun (WGS) entry which is preliminary data.</text>
</comment>
<dbReference type="AlphaFoldDB" id="A0A2T3KIL7"/>
<accession>A0A2T3KIL7</accession>
<protein>
    <submittedName>
        <fullName evidence="1">Uncharacterized protein</fullName>
    </submittedName>
</protein>
<proteinExistence type="predicted"/>